<dbReference type="FunFam" id="3.40.50.2000:FF:000023">
    <property type="entry name" value="ADP-heptose--LPS heptosyltransferase II"/>
    <property type="match status" value="1"/>
</dbReference>
<dbReference type="GO" id="GO:0008713">
    <property type="term" value="F:ADP-heptose-lipopolysaccharide heptosyltransferase activity"/>
    <property type="evidence" value="ECO:0007669"/>
    <property type="project" value="TreeGrafter"/>
</dbReference>
<evidence type="ECO:0000313" key="5">
    <source>
        <dbReference type="Proteomes" id="UP000321248"/>
    </source>
</evidence>
<dbReference type="InterPro" id="IPR002201">
    <property type="entry name" value="Glyco_trans_9"/>
</dbReference>
<dbReference type="CDD" id="cd03789">
    <property type="entry name" value="GT9_LPS_heptosyltransferase"/>
    <property type="match status" value="1"/>
</dbReference>
<dbReference type="SUPFAM" id="SSF53756">
    <property type="entry name" value="UDP-Glycosyltransferase/glycogen phosphorylase"/>
    <property type="match status" value="1"/>
</dbReference>
<evidence type="ECO:0000313" key="4">
    <source>
        <dbReference type="EMBL" id="TXK66059.1"/>
    </source>
</evidence>
<dbReference type="GO" id="GO:0005829">
    <property type="term" value="C:cytosol"/>
    <property type="evidence" value="ECO:0007669"/>
    <property type="project" value="TreeGrafter"/>
</dbReference>
<gene>
    <name evidence="4" type="ORF">FU658_02040</name>
</gene>
<dbReference type="OrthoDB" id="9781892at2"/>
<evidence type="ECO:0000256" key="3">
    <source>
        <dbReference type="ARBA" id="ARBA00043995"/>
    </source>
</evidence>
<keyword evidence="5" id="KW-1185">Reference proteome</keyword>
<dbReference type="EMBL" id="VRTS01000001">
    <property type="protein sequence ID" value="TXK66059.1"/>
    <property type="molecule type" value="Genomic_DNA"/>
</dbReference>
<sequence>MCLLRLSALGDATHVVPVVRTLQRQLPGCRLTWVIGPGEAKLLAGLEDVRFVVYDKRSGLSGMRALWRELRKEPFDVLLQMQLAARANLLAAGIRARRRIGYDRARSKEGHGLVVNERIDPGGQHVLDVLGRFCEPLGVRQDRVEWNLPLAAAEREWAAGHLAPGRRWLLVSPCSSHRLRNWSAERYAAVADHAVSRGWSVAICGGRSELERVTTDAILAAMSQPALDLVGRDTLKQLIALLERADAVMAPDSGPVHIANAVGTPVLGLYACTDPTRSGPYSSLEWTIDRYDAAARRFLGKPGSALRWGKRVEFEGAMDLIAVEEVIERFDAFAATQAPLPAP</sequence>
<keyword evidence="1" id="KW-0328">Glycosyltransferase</keyword>
<dbReference type="Proteomes" id="UP000321248">
    <property type="component" value="Unassembled WGS sequence"/>
</dbReference>
<proteinExistence type="inferred from homology"/>
<accession>A0A5C8KW72</accession>
<dbReference type="PANTHER" id="PTHR30160:SF21">
    <property type="entry name" value="LIPOPOLYSACCHARIDE CORE HEPTOSYLTRANSFERASE OPSX"/>
    <property type="match status" value="1"/>
</dbReference>
<dbReference type="Gene3D" id="3.40.50.2000">
    <property type="entry name" value="Glycogen Phosphorylase B"/>
    <property type="match status" value="2"/>
</dbReference>
<reference evidence="4 5" key="1">
    <citation type="submission" date="2019-08" db="EMBL/GenBank/DDBJ databases">
        <authorList>
            <person name="Karlyshev A.V."/>
        </authorList>
    </citation>
    <scope>NUCLEOTIDE SEQUENCE [LARGE SCALE GENOMIC DNA]</scope>
    <source>
        <strain evidence="4 5">Alg18-2.2</strain>
    </source>
</reference>
<comment type="caution">
    <text evidence="4">The sequence shown here is derived from an EMBL/GenBank/DDBJ whole genome shotgun (WGS) entry which is preliminary data.</text>
</comment>
<dbReference type="InterPro" id="IPR051199">
    <property type="entry name" value="LPS_LOS_Heptosyltrfase"/>
</dbReference>
<organism evidence="4 5">
    <name type="scientific">Alkalisalibacterium limincola</name>
    <dbReference type="NCBI Taxonomy" id="2699169"/>
    <lineage>
        <taxon>Bacteria</taxon>
        <taxon>Pseudomonadati</taxon>
        <taxon>Pseudomonadota</taxon>
        <taxon>Gammaproteobacteria</taxon>
        <taxon>Lysobacterales</taxon>
        <taxon>Lysobacteraceae</taxon>
        <taxon>Alkalisalibacterium</taxon>
    </lineage>
</organism>
<keyword evidence="2" id="KW-0808">Transferase</keyword>
<comment type="similarity">
    <text evidence="3">Belongs to the glycosyltransferase 9 family.</text>
</comment>
<dbReference type="Pfam" id="PF01075">
    <property type="entry name" value="Glyco_transf_9"/>
    <property type="match status" value="1"/>
</dbReference>
<dbReference type="AlphaFoldDB" id="A0A5C8KW72"/>
<dbReference type="PANTHER" id="PTHR30160">
    <property type="entry name" value="TETRAACYLDISACCHARIDE 4'-KINASE-RELATED"/>
    <property type="match status" value="1"/>
</dbReference>
<evidence type="ECO:0000256" key="2">
    <source>
        <dbReference type="ARBA" id="ARBA00022679"/>
    </source>
</evidence>
<name>A0A5C8KW72_9GAMM</name>
<evidence type="ECO:0000256" key="1">
    <source>
        <dbReference type="ARBA" id="ARBA00022676"/>
    </source>
</evidence>
<protein>
    <submittedName>
        <fullName evidence="4">Glycosyltransferase family 9 protein</fullName>
    </submittedName>
</protein>
<dbReference type="GO" id="GO:0009244">
    <property type="term" value="P:lipopolysaccharide core region biosynthetic process"/>
    <property type="evidence" value="ECO:0007669"/>
    <property type="project" value="TreeGrafter"/>
</dbReference>